<comment type="caution">
    <text evidence="1">The sequence shown here is derived from an EMBL/GenBank/DDBJ whole genome shotgun (WGS) entry which is preliminary data.</text>
</comment>
<keyword evidence="2" id="KW-1185">Reference proteome</keyword>
<dbReference type="Pfam" id="PF14014">
    <property type="entry name" value="DUF4230"/>
    <property type="match status" value="1"/>
</dbReference>
<evidence type="ECO:0000313" key="1">
    <source>
        <dbReference type="EMBL" id="MBW4768351.1"/>
    </source>
</evidence>
<accession>A0ABS6Y9W3</accession>
<protein>
    <submittedName>
        <fullName evidence="1">DUF4230 domain-containing protein</fullName>
    </submittedName>
</protein>
<dbReference type="Proteomes" id="UP000788426">
    <property type="component" value="Unassembled WGS sequence"/>
</dbReference>
<sequence>MKVLSIAILFVFLLLGCKKNKTLDAPESIDTIPMLVTQVQKCSRLYSAEVKVRKIITHTDDKEISGTFLNQSFNVKLPVSQRKLAIPLDATIKAYIDFNNFSSSNIIRNKDQINIILPDPQLTLTSSRIDHSNIKQYVALMRSNFTDEELAHYEQEGRKAIIKDIPKLDVLELARISAAKTLIPIFVGLGFKEENITITFRKELNSNNASSLITNTITRNESAGK</sequence>
<reference evidence="1 2" key="1">
    <citation type="submission" date="2021-07" db="EMBL/GenBank/DDBJ databases">
        <title>Genomic diversity and antimicrobial resistance of Prevotella spp. isolated from chronic lung disease airways.</title>
        <authorList>
            <person name="Webb K.A."/>
            <person name="Olagoke O.S."/>
            <person name="Baird T."/>
            <person name="Neill J."/>
            <person name="Pham A."/>
            <person name="Wells T.J."/>
            <person name="Ramsay K.A."/>
            <person name="Bell S.C."/>
            <person name="Sarovich D.S."/>
            <person name="Price E.P."/>
        </authorList>
    </citation>
    <scope>NUCLEOTIDE SEQUENCE [LARGE SCALE GENOMIC DNA]</scope>
    <source>
        <strain evidence="1 2">SCHI0011.S.12</strain>
    </source>
</reference>
<evidence type="ECO:0000313" key="2">
    <source>
        <dbReference type="Proteomes" id="UP000788426"/>
    </source>
</evidence>
<name>A0ABS6Y9W3_9BACT</name>
<dbReference type="EMBL" id="JAHXCT010000001">
    <property type="protein sequence ID" value="MBW4768351.1"/>
    <property type="molecule type" value="Genomic_DNA"/>
</dbReference>
<organism evidence="1 2">
    <name type="scientific">Hoylesella nanceiensis</name>
    <dbReference type="NCBI Taxonomy" id="425941"/>
    <lineage>
        <taxon>Bacteria</taxon>
        <taxon>Pseudomonadati</taxon>
        <taxon>Bacteroidota</taxon>
        <taxon>Bacteroidia</taxon>
        <taxon>Bacteroidales</taxon>
        <taxon>Prevotellaceae</taxon>
        <taxon>Hoylesella</taxon>
    </lineage>
</organism>
<gene>
    <name evidence="1" type="ORF">KZO38_01020</name>
</gene>
<dbReference type="PROSITE" id="PS51257">
    <property type="entry name" value="PROKAR_LIPOPROTEIN"/>
    <property type="match status" value="1"/>
</dbReference>
<proteinExistence type="predicted"/>
<dbReference type="InterPro" id="IPR025324">
    <property type="entry name" value="DUF4230"/>
</dbReference>
<dbReference type="RefSeq" id="WP_219479054.1">
    <property type="nucleotide sequence ID" value="NZ_CAUTEZ010000015.1"/>
</dbReference>